<dbReference type="PANTHER" id="PTHR46093:SF18">
    <property type="entry name" value="FIBRONECTIN TYPE-III DOMAIN-CONTAINING PROTEIN"/>
    <property type="match status" value="1"/>
</dbReference>
<dbReference type="AlphaFoldDB" id="A0A7S0I9Z7"/>
<keyword evidence="3" id="KW-0325">Glycoprotein</keyword>
<evidence type="ECO:0000256" key="2">
    <source>
        <dbReference type="ARBA" id="ARBA00022737"/>
    </source>
</evidence>
<evidence type="ECO:0008006" key="7">
    <source>
        <dbReference type="Google" id="ProtNLM"/>
    </source>
</evidence>
<feature type="signal peptide" evidence="5">
    <location>
        <begin position="1"/>
        <end position="38"/>
    </location>
</feature>
<proteinExistence type="predicted"/>
<sequence length="868" mass="97542">MGAGIPFPRTGRAVCHLALYFLLALLLPGVQVPRPALASNVWARVEPLGDRGFHGDYGPPGRSGHTAMVSDESRMFVFGGKVRVPNGDYLNDMWLYDWNTGNWTAYNPNELVCEECSVCASERANQEDGHRYIKADDGTFIPCPEELRAEWEALSVTSRKFGATCEYHTTCFDWTGLRPYAEPNLESGVNRAYRDLPSGRWEHQTALVLNRLTGERDTIVLFGGYSVDCIDYCDDLWHYNVPRSKWVKISNFTKPIPARRWKHAMMNYKDVVFMFGGHGQRLQPPPPGQPRIAHEIYDTQSKYEPTNPLYYDDLWAYNVTEREWEQLKPFCTTCQNQSEVDGTAERDVFGPRGRHSPSLANYDDSVYLFGGYAFGGVTNFVGIYPTGTATDYPSLNSKYYLDDMWKYNITVNEWEELFPHPRYPIRPSPRFGHSAAISIKGDHVVMLVFGGYTWDDEIGDLWYYNISGDTWIKVEGEGEYPSRRYRSTMVPIGHTSQLRTGSTQQAGRALVFGGHGCLKGASYIEATKSKVVSNMDRINNIDRQWDTQYDATGDGKITVRGIDVNEYGDPILSTNPDLWIQTPNDYGEKYCYEELDDLWQYFPTSCPKDCSRRGVCEYNFCVCDDGFTGIDCSNVSCPDDSCFFDYLGHRQVCEQCNNRGTCNGYTGQCDCQFPASGESCREYDCLNDCNGNGICDHARNNSLGYGVCECFTKDGRPAYEGLDCSIPVCPWNPANEKNLTCYDRGICVNGTCVCHPGYGDSFVHRELSAPDGGLFGIRIPTDWDGTPIPGCGYDEENDAYSEAFRGPKPTDPITGRPALPECEPIWVADCGDVFFTFAGAPTLYGMPLIIALSLAWLANEILDINTRP</sequence>
<protein>
    <recommendedName>
        <fullName evidence="7">EGF-like domain-containing protein</fullName>
    </recommendedName>
</protein>
<keyword evidence="2" id="KW-0677">Repeat</keyword>
<evidence type="ECO:0000313" key="6">
    <source>
        <dbReference type="EMBL" id="CAD8515390.1"/>
    </source>
</evidence>
<dbReference type="InterPro" id="IPR015915">
    <property type="entry name" value="Kelch-typ_b-propeller"/>
</dbReference>
<keyword evidence="4" id="KW-0472">Membrane</keyword>
<dbReference type="Pfam" id="PF24681">
    <property type="entry name" value="Kelch_KLHDC2_KLHL20_DRC7"/>
    <property type="match status" value="1"/>
</dbReference>
<feature type="chain" id="PRO_5031470575" description="EGF-like domain-containing protein" evidence="5">
    <location>
        <begin position="39"/>
        <end position="868"/>
    </location>
</feature>
<evidence type="ECO:0000256" key="3">
    <source>
        <dbReference type="ARBA" id="ARBA00023180"/>
    </source>
</evidence>
<dbReference type="Gene3D" id="2.120.10.80">
    <property type="entry name" value="Kelch-type beta propeller"/>
    <property type="match status" value="3"/>
</dbReference>
<dbReference type="PANTHER" id="PTHR46093">
    <property type="entry name" value="ACYL-COA-BINDING DOMAIN-CONTAINING PROTEIN 5"/>
    <property type="match status" value="1"/>
</dbReference>
<keyword evidence="5" id="KW-0732">Signal</keyword>
<dbReference type="SUPFAM" id="SSF117281">
    <property type="entry name" value="Kelch motif"/>
    <property type="match status" value="1"/>
</dbReference>
<reference evidence="6" key="1">
    <citation type="submission" date="2021-01" db="EMBL/GenBank/DDBJ databases">
        <authorList>
            <person name="Corre E."/>
            <person name="Pelletier E."/>
            <person name="Niang G."/>
            <person name="Scheremetjew M."/>
            <person name="Finn R."/>
            <person name="Kale V."/>
            <person name="Holt S."/>
            <person name="Cochrane G."/>
            <person name="Meng A."/>
            <person name="Brown T."/>
            <person name="Cohen L."/>
        </authorList>
    </citation>
    <scope>NUCLEOTIDE SEQUENCE</scope>
    <source>
        <strain evidence="6">CCMP1723</strain>
    </source>
</reference>
<organism evidence="6">
    <name type="scientific">Micromonas pusilla</name>
    <name type="common">Picoplanktonic green alga</name>
    <name type="synonym">Chromulina pusilla</name>
    <dbReference type="NCBI Taxonomy" id="38833"/>
    <lineage>
        <taxon>Eukaryota</taxon>
        <taxon>Viridiplantae</taxon>
        <taxon>Chlorophyta</taxon>
        <taxon>Mamiellophyceae</taxon>
        <taxon>Mamiellales</taxon>
        <taxon>Mamiellaceae</taxon>
        <taxon>Micromonas</taxon>
    </lineage>
</organism>
<keyword evidence="1" id="KW-0880">Kelch repeat</keyword>
<accession>A0A7S0I9Z7</accession>
<dbReference type="Pfam" id="PF23106">
    <property type="entry name" value="EGF_Teneurin"/>
    <property type="match status" value="1"/>
</dbReference>
<name>A0A7S0I9Z7_MICPS</name>
<evidence type="ECO:0000256" key="4">
    <source>
        <dbReference type="SAM" id="Phobius"/>
    </source>
</evidence>
<dbReference type="Gene3D" id="2.60.120.260">
    <property type="entry name" value="Galactose-binding domain-like"/>
    <property type="match status" value="1"/>
</dbReference>
<evidence type="ECO:0000256" key="1">
    <source>
        <dbReference type="ARBA" id="ARBA00022441"/>
    </source>
</evidence>
<dbReference type="FunFam" id="2.10.25.10:FF:000001">
    <property type="entry name" value="Tenascin C"/>
    <property type="match status" value="1"/>
</dbReference>
<dbReference type="EMBL" id="HBEQ01003638">
    <property type="protein sequence ID" value="CAD8515390.1"/>
    <property type="molecule type" value="Transcribed_RNA"/>
</dbReference>
<evidence type="ECO:0000256" key="5">
    <source>
        <dbReference type="SAM" id="SignalP"/>
    </source>
</evidence>
<keyword evidence="4" id="KW-1133">Transmembrane helix</keyword>
<feature type="transmembrane region" description="Helical" evidence="4">
    <location>
        <begin position="833"/>
        <end position="858"/>
    </location>
</feature>
<keyword evidence="4" id="KW-0812">Transmembrane</keyword>
<gene>
    <name evidence="6" type="ORF">MCOM1403_LOCUS2815</name>
</gene>